<evidence type="ECO:0000256" key="2">
    <source>
        <dbReference type="SAM" id="Phobius"/>
    </source>
</evidence>
<protein>
    <recommendedName>
        <fullName evidence="5">YggT family protein</fullName>
    </recommendedName>
</protein>
<name>A0A1F4XL13_9BACT</name>
<dbReference type="Proteomes" id="UP000177614">
    <property type="component" value="Unassembled WGS sequence"/>
</dbReference>
<dbReference type="PANTHER" id="PTHR33219:SF14">
    <property type="entry name" value="PROTEIN COFACTOR ASSEMBLY OF COMPLEX C SUBUNIT B CCB3, CHLOROPLASTIC-RELATED"/>
    <property type="match status" value="1"/>
</dbReference>
<feature type="transmembrane region" description="Helical" evidence="2">
    <location>
        <begin position="35"/>
        <end position="55"/>
    </location>
</feature>
<accession>A0A1F4XL13</accession>
<evidence type="ECO:0008006" key="5">
    <source>
        <dbReference type="Google" id="ProtNLM"/>
    </source>
</evidence>
<evidence type="ECO:0000313" key="3">
    <source>
        <dbReference type="EMBL" id="OGC82402.1"/>
    </source>
</evidence>
<comment type="similarity">
    <text evidence="1">Belongs to the YggT family.</text>
</comment>
<feature type="transmembrane region" description="Helical" evidence="2">
    <location>
        <begin position="67"/>
        <end position="86"/>
    </location>
</feature>
<dbReference type="STRING" id="1817814.A2V81_02410"/>
<evidence type="ECO:0000313" key="4">
    <source>
        <dbReference type="Proteomes" id="UP000177614"/>
    </source>
</evidence>
<reference evidence="3 4" key="1">
    <citation type="journal article" date="2016" name="Nat. Commun.">
        <title>Thousands of microbial genomes shed light on interconnected biogeochemical processes in an aquifer system.</title>
        <authorList>
            <person name="Anantharaman K."/>
            <person name="Brown C.T."/>
            <person name="Hug L.A."/>
            <person name="Sharon I."/>
            <person name="Castelle C.J."/>
            <person name="Probst A.J."/>
            <person name="Thomas B.C."/>
            <person name="Singh A."/>
            <person name="Wilkins M.J."/>
            <person name="Karaoz U."/>
            <person name="Brodie E.L."/>
            <person name="Williams K.H."/>
            <person name="Hubbard S.S."/>
            <person name="Banfield J.F."/>
        </authorList>
    </citation>
    <scope>NUCLEOTIDE SEQUENCE [LARGE SCALE GENOMIC DNA]</scope>
</reference>
<sequence length="89" mass="10315">MAFAIIFVSYLEKILSFLIIIRVLLSWVPQMRPNFFTRIVFETTQPLLNAVYVVFPGLRRSMIDLSPIIVFLVISLVRDLIVAGLYRLI</sequence>
<comment type="caution">
    <text evidence="3">The sequence shown here is derived from an EMBL/GenBank/DDBJ whole genome shotgun (WGS) entry which is preliminary data.</text>
</comment>
<dbReference type="InterPro" id="IPR003425">
    <property type="entry name" value="CCB3/YggT"/>
</dbReference>
<dbReference type="EMBL" id="MEWR01000008">
    <property type="protein sequence ID" value="OGC82402.1"/>
    <property type="molecule type" value="Genomic_DNA"/>
</dbReference>
<feature type="transmembrane region" description="Helical" evidence="2">
    <location>
        <begin position="6"/>
        <end position="28"/>
    </location>
</feature>
<gene>
    <name evidence="3" type="ORF">A2V81_02410</name>
</gene>
<dbReference type="AlphaFoldDB" id="A0A1F4XL13"/>
<keyword evidence="2" id="KW-0812">Transmembrane</keyword>
<dbReference type="PANTHER" id="PTHR33219">
    <property type="entry name" value="YLMG HOMOLOG PROTEIN 2, CHLOROPLASTIC"/>
    <property type="match status" value="1"/>
</dbReference>
<keyword evidence="2" id="KW-0472">Membrane</keyword>
<keyword evidence="2" id="KW-1133">Transmembrane helix</keyword>
<evidence type="ECO:0000256" key="1">
    <source>
        <dbReference type="ARBA" id="ARBA00010894"/>
    </source>
</evidence>
<dbReference type="GO" id="GO:0016020">
    <property type="term" value="C:membrane"/>
    <property type="evidence" value="ECO:0007669"/>
    <property type="project" value="InterPro"/>
</dbReference>
<proteinExistence type="inferred from homology"/>
<organism evidence="3 4">
    <name type="scientific">Candidatus Abawacabacteria bacterium RBG_16_42_10</name>
    <dbReference type="NCBI Taxonomy" id="1817814"/>
    <lineage>
        <taxon>Bacteria</taxon>
        <taxon>Candidatus Abawacaibacteriota</taxon>
    </lineage>
</organism>
<dbReference type="Pfam" id="PF02325">
    <property type="entry name" value="CCB3_YggT"/>
    <property type="match status" value="1"/>
</dbReference>